<organism evidence="1">
    <name type="scientific">Klebsiella phage FKP3</name>
    <dbReference type="NCBI Taxonomy" id="3231233"/>
    <lineage>
        <taxon>Viruses</taxon>
        <taxon>Duplodnaviria</taxon>
        <taxon>Heunggongvirae</taxon>
        <taxon>Uroviricota</taxon>
        <taxon>Caudoviricetes</taxon>
        <taxon>Stephanstirmvirinae</taxon>
        <taxon>Justusliebigvirus</taxon>
    </lineage>
</organism>
<proteinExistence type="predicted"/>
<name>A0AAU8HZ57_9CAUD</name>
<reference evidence="1" key="1">
    <citation type="submission" date="2024-06" db="EMBL/GenBank/DDBJ databases">
        <title>High activity and specificity of bacteriophage cocktails against carbapenem-resistant Klebsiella pneumoniae belonging to high-risk clones CG258 and ST307.</title>
        <authorList>
            <person name="Jimenez Quiceno J."/>
            <person name="Salazar Ospina L."/>
            <person name="Tellez Carrasquilla S."/>
        </authorList>
    </citation>
    <scope>NUCLEOTIDE SEQUENCE</scope>
</reference>
<evidence type="ECO:0008006" key="2">
    <source>
        <dbReference type="Google" id="ProtNLM"/>
    </source>
</evidence>
<dbReference type="EMBL" id="PP895363">
    <property type="protein sequence ID" value="XCI77933.1"/>
    <property type="molecule type" value="Genomic_DNA"/>
</dbReference>
<protein>
    <recommendedName>
        <fullName evidence="2">Phage protein</fullName>
    </recommendedName>
</protein>
<accession>A0AAU8HZ57</accession>
<sequence length="64" mass="7229">MTSSEEIRKAIAVLRYHNRLKVINDPDYVGSTFEADTLDSISSLAELHKRMTESNRSDFIGGEI</sequence>
<evidence type="ECO:0000313" key="1">
    <source>
        <dbReference type="EMBL" id="XCI77933.1"/>
    </source>
</evidence>